<evidence type="ECO:0000259" key="8">
    <source>
        <dbReference type="Pfam" id="PF00149"/>
    </source>
</evidence>
<dbReference type="InterPro" id="IPR004843">
    <property type="entry name" value="Calcineurin-like_PHP"/>
</dbReference>
<dbReference type="InterPro" id="IPR050535">
    <property type="entry name" value="DNA_Repair-Maintenance_Comp"/>
</dbReference>
<keyword evidence="6 7" id="KW-0269">Exonuclease</keyword>
<evidence type="ECO:0000256" key="6">
    <source>
        <dbReference type="ARBA" id="ARBA00022839"/>
    </source>
</evidence>
<dbReference type="InterPro" id="IPR029052">
    <property type="entry name" value="Metallo-depent_PP-like"/>
</dbReference>
<keyword evidence="11" id="KW-1185">Reference proteome</keyword>
<evidence type="ECO:0000256" key="2">
    <source>
        <dbReference type="ARBA" id="ARBA00011322"/>
    </source>
</evidence>
<dbReference type="NCBIfam" id="TIGR00619">
    <property type="entry name" value="sbcd"/>
    <property type="match status" value="1"/>
</dbReference>
<feature type="domain" description="Nuclease SbcCD subunit D C-terminal" evidence="9">
    <location>
        <begin position="261"/>
        <end position="347"/>
    </location>
</feature>
<name>A0A562J811_9FIRM</name>
<keyword evidence="7" id="KW-0255">Endonuclease</keyword>
<dbReference type="InterPro" id="IPR026843">
    <property type="entry name" value="SbcD_C"/>
</dbReference>
<sequence>MKIIHTSDWHLGISLHNASLIDEQRYFIDYLINVVKDQKVDAVIIAGDVFDHSVSSAEAITLYNYAVTRLCNELGVPVIIAAGNHDGAARLASCNELLKKAGLYIYGKLTAEINTVEIGNSSIYPIPYFNVDEVKALYPEEKISSYADAMEVVLKNIKQNFKEGNSNILMCHCFVSGSVLSESDRTAMVGGSSVVPSGIFDGFDYVAMGHLHKAQDRGYNIRYSGSPIKYSFSEAGHLKTITMLEIENGIKYEELEIVPLRETRIIRGTFDEVLEFANHDMKRDDFIKIEITDMYAGMEAVELFRTYYANLLNITGKMNETEENQLTVEELYTLSPKHILEKFYKETTGCEVTEEQLKLFEKAMESVNSQEVLQ</sequence>
<dbReference type="AlphaFoldDB" id="A0A562J811"/>
<comment type="similarity">
    <text evidence="1 7">Belongs to the SbcD family.</text>
</comment>
<evidence type="ECO:0000256" key="3">
    <source>
        <dbReference type="ARBA" id="ARBA00013365"/>
    </source>
</evidence>
<dbReference type="PANTHER" id="PTHR30337">
    <property type="entry name" value="COMPONENT OF ATP-DEPENDENT DSDNA EXONUCLEASE"/>
    <property type="match status" value="1"/>
</dbReference>
<dbReference type="PANTHER" id="PTHR30337:SF0">
    <property type="entry name" value="NUCLEASE SBCCD SUBUNIT D"/>
    <property type="match status" value="1"/>
</dbReference>
<evidence type="ECO:0000259" key="9">
    <source>
        <dbReference type="Pfam" id="PF12320"/>
    </source>
</evidence>
<evidence type="ECO:0000313" key="11">
    <source>
        <dbReference type="Proteomes" id="UP000315343"/>
    </source>
</evidence>
<reference evidence="10 11" key="1">
    <citation type="submission" date="2019-07" db="EMBL/GenBank/DDBJ databases">
        <title>Genomic Encyclopedia of Type Strains, Phase I: the one thousand microbial genomes (KMG-I) project.</title>
        <authorList>
            <person name="Kyrpides N."/>
        </authorList>
    </citation>
    <scope>NUCLEOTIDE SEQUENCE [LARGE SCALE GENOMIC DNA]</scope>
    <source>
        <strain evidence="10 11">DSM 13558</strain>
    </source>
</reference>
<dbReference type="InterPro" id="IPR041796">
    <property type="entry name" value="Mre11_N"/>
</dbReference>
<dbReference type="Pfam" id="PF12320">
    <property type="entry name" value="SbcD_C"/>
    <property type="match status" value="1"/>
</dbReference>
<evidence type="ECO:0000256" key="5">
    <source>
        <dbReference type="ARBA" id="ARBA00022801"/>
    </source>
</evidence>
<dbReference type="GO" id="GO:0006260">
    <property type="term" value="P:DNA replication"/>
    <property type="evidence" value="ECO:0007669"/>
    <property type="project" value="UniProtKB-KW"/>
</dbReference>
<dbReference type="GO" id="GO:0004519">
    <property type="term" value="F:endonuclease activity"/>
    <property type="evidence" value="ECO:0007669"/>
    <property type="project" value="UniProtKB-KW"/>
</dbReference>
<comment type="subunit">
    <text evidence="2 7">Heterodimer of SbcC and SbcD.</text>
</comment>
<dbReference type="SUPFAM" id="SSF56300">
    <property type="entry name" value="Metallo-dependent phosphatases"/>
    <property type="match status" value="1"/>
</dbReference>
<keyword evidence="5 7" id="KW-0378">Hydrolase</keyword>
<dbReference type="Proteomes" id="UP000315343">
    <property type="component" value="Unassembled WGS sequence"/>
</dbReference>
<dbReference type="OrthoDB" id="9773856at2"/>
<evidence type="ECO:0000256" key="7">
    <source>
        <dbReference type="RuleBase" id="RU363069"/>
    </source>
</evidence>
<proteinExistence type="inferred from homology"/>
<evidence type="ECO:0000313" key="10">
    <source>
        <dbReference type="EMBL" id="TWH79321.1"/>
    </source>
</evidence>
<feature type="domain" description="Calcineurin-like phosphoesterase" evidence="8">
    <location>
        <begin position="1"/>
        <end position="213"/>
    </location>
</feature>
<dbReference type="GO" id="GO:0008408">
    <property type="term" value="F:3'-5' exonuclease activity"/>
    <property type="evidence" value="ECO:0007669"/>
    <property type="project" value="InterPro"/>
</dbReference>
<keyword evidence="4 7" id="KW-0540">Nuclease</keyword>
<dbReference type="InterPro" id="IPR004593">
    <property type="entry name" value="SbcD"/>
</dbReference>
<dbReference type="CDD" id="cd00840">
    <property type="entry name" value="MPP_Mre11_N"/>
    <property type="match status" value="1"/>
</dbReference>
<organism evidence="10 11">
    <name type="scientific">Sedimentibacter saalensis</name>
    <dbReference type="NCBI Taxonomy" id="130788"/>
    <lineage>
        <taxon>Bacteria</taxon>
        <taxon>Bacillati</taxon>
        <taxon>Bacillota</taxon>
        <taxon>Tissierellia</taxon>
        <taxon>Sedimentibacter</taxon>
    </lineage>
</organism>
<comment type="function">
    <text evidence="7">SbcCD cleaves DNA hairpin structures. These structures can inhibit DNA replication and are intermediates in certain DNA recombination reactions. The complex acts as a 3'-&gt;5' double strand exonuclease that can open hairpins. It also has a 5' single-strand endonuclease activity.</text>
</comment>
<gene>
    <name evidence="7" type="primary">sbcD</name>
    <name evidence="10" type="ORF">LY60_02297</name>
</gene>
<dbReference type="Pfam" id="PF00149">
    <property type="entry name" value="Metallophos"/>
    <property type="match status" value="1"/>
</dbReference>
<evidence type="ECO:0000256" key="1">
    <source>
        <dbReference type="ARBA" id="ARBA00010555"/>
    </source>
</evidence>
<dbReference type="RefSeq" id="WP_145083556.1">
    <property type="nucleotide sequence ID" value="NZ_VLKH01000006.1"/>
</dbReference>
<keyword evidence="7" id="KW-0233">DNA recombination</keyword>
<dbReference type="Gene3D" id="3.60.21.10">
    <property type="match status" value="1"/>
</dbReference>
<protein>
    <recommendedName>
        <fullName evidence="3 7">Nuclease SbcCD subunit D</fullName>
    </recommendedName>
</protein>
<dbReference type="GO" id="GO:0006310">
    <property type="term" value="P:DNA recombination"/>
    <property type="evidence" value="ECO:0007669"/>
    <property type="project" value="UniProtKB-KW"/>
</dbReference>
<keyword evidence="7" id="KW-0235">DNA replication</keyword>
<comment type="caution">
    <text evidence="10">The sequence shown here is derived from an EMBL/GenBank/DDBJ whole genome shotgun (WGS) entry which is preliminary data.</text>
</comment>
<evidence type="ECO:0000256" key="4">
    <source>
        <dbReference type="ARBA" id="ARBA00022722"/>
    </source>
</evidence>
<dbReference type="EMBL" id="VLKH01000006">
    <property type="protein sequence ID" value="TWH79321.1"/>
    <property type="molecule type" value="Genomic_DNA"/>
</dbReference>
<accession>A0A562J811</accession>